<sequence>MSQQTCRQDALETRNHHQIGLDNDLRVRHNGCQGSLHLPEQ</sequence>
<dbReference type="EMBL" id="MT951568">
    <property type="protein sequence ID" value="QOI69499.1"/>
    <property type="molecule type" value="Genomic_DNA"/>
</dbReference>
<dbReference type="Proteomes" id="UP000671943">
    <property type="component" value="Segment"/>
</dbReference>
<reference evidence="1" key="1">
    <citation type="submission" date="2020-08" db="EMBL/GenBank/DDBJ databases">
        <authorList>
            <person name="Nguyen N.T.T."/>
            <person name="Holtappels D."/>
            <person name="Doan T.T.K."/>
            <person name="Pham H.K.N."/>
            <person name="Wagemans J."/>
        </authorList>
    </citation>
    <scope>NUCLEOTIDE SEQUENCE</scope>
</reference>
<accession>A0A868BZ15</accession>
<evidence type="ECO:0000313" key="1">
    <source>
        <dbReference type="EMBL" id="QOI69499.1"/>
    </source>
</evidence>
<name>A0A868BZ15_9CAUD</name>
<keyword evidence="2" id="KW-1185">Reference proteome</keyword>
<gene>
    <name evidence="1" type="ORF">XaavBphi31_02</name>
</gene>
<organism evidence="1 2">
    <name type="scientific">Xanthomonas phage Xaa_vB_phi31</name>
    <dbReference type="NCBI Taxonomy" id="2776752"/>
    <lineage>
        <taxon>Viruses</taxon>
        <taxon>Duplodnaviria</taxon>
        <taxon>Heunggongvirae</taxon>
        <taxon>Uroviricota</taxon>
        <taxon>Caudoviricetes</taxon>
        <taxon>Autographivirales</taxon>
        <taxon>Autonotataviridae</taxon>
        <taxon>Gujervirinae</taxon>
        <taxon>Pazvirus</taxon>
        <taxon>Pazvirus 31</taxon>
    </lineage>
</organism>
<protein>
    <submittedName>
        <fullName evidence="1">Uncharacterized protein</fullName>
    </submittedName>
</protein>
<evidence type="ECO:0000313" key="2">
    <source>
        <dbReference type="Proteomes" id="UP000671943"/>
    </source>
</evidence>
<proteinExistence type="predicted"/>